<reference evidence="2" key="1">
    <citation type="submission" date="2018-05" db="EMBL/GenBank/DDBJ databases">
        <authorList>
            <person name="Lanie J.A."/>
            <person name="Ng W.-L."/>
            <person name="Kazmierczak K.M."/>
            <person name="Andrzejewski T.M."/>
            <person name="Davidsen T.M."/>
            <person name="Wayne K.J."/>
            <person name="Tettelin H."/>
            <person name="Glass J.I."/>
            <person name="Rusch D."/>
            <person name="Podicherti R."/>
            <person name="Tsui H.-C.T."/>
            <person name="Winkler M.E."/>
        </authorList>
    </citation>
    <scope>NUCLEOTIDE SEQUENCE</scope>
</reference>
<feature type="non-terminal residue" evidence="2">
    <location>
        <position position="238"/>
    </location>
</feature>
<gene>
    <name evidence="2" type="ORF">METZ01_LOCUS427868</name>
</gene>
<feature type="compositionally biased region" description="Polar residues" evidence="1">
    <location>
        <begin position="204"/>
        <end position="213"/>
    </location>
</feature>
<proteinExistence type="predicted"/>
<dbReference type="EMBL" id="UINC01170793">
    <property type="protein sequence ID" value="SVD75014.1"/>
    <property type="molecule type" value="Genomic_DNA"/>
</dbReference>
<name>A0A382XVT4_9ZZZZ</name>
<evidence type="ECO:0000256" key="1">
    <source>
        <dbReference type="SAM" id="MobiDB-lite"/>
    </source>
</evidence>
<dbReference type="AlphaFoldDB" id="A0A382XVT4"/>
<sequence length="238" mass="27149">MKNIVSKIEARFEKLGFFIYAQPWRVILAALVLFGVLASQVPHIVIDTSNEAFLEPDDPILTQYDTFRDQFGRDEFVVVAIQPKDVFERQFLERLKAFHDDLESEVPYLDEVISLVNVTSIKGEEEELLVEELLEDWPEDEDGIAALKKDVLSNKFYKNLLISEDGTFTTVIIRSNAFTGKDTLTEDSEFGEDMFEDEGGSDSAENSEVTTLDETTEERITEQQNTEFTAAIESIVRR</sequence>
<accession>A0A382XVT4</accession>
<organism evidence="2">
    <name type="scientific">marine metagenome</name>
    <dbReference type="NCBI Taxonomy" id="408172"/>
    <lineage>
        <taxon>unclassified sequences</taxon>
        <taxon>metagenomes</taxon>
        <taxon>ecological metagenomes</taxon>
    </lineage>
</organism>
<evidence type="ECO:0008006" key="3">
    <source>
        <dbReference type="Google" id="ProtNLM"/>
    </source>
</evidence>
<evidence type="ECO:0000313" key="2">
    <source>
        <dbReference type="EMBL" id="SVD75014.1"/>
    </source>
</evidence>
<feature type="region of interest" description="Disordered" evidence="1">
    <location>
        <begin position="192"/>
        <end position="238"/>
    </location>
</feature>
<protein>
    <recommendedName>
        <fullName evidence="3">Membrane transport protein MMPL domain-containing protein</fullName>
    </recommendedName>
</protein>